<reference evidence="2" key="1">
    <citation type="journal article" date="2016" name="Genome Announc.">
        <title>Draft Genome Sequences of Five Rapidly Growing Mycobacterium Species, M. thermoresistibile, M. fortuitum subsp. acetamidolyticum, M. canariasense, M. brisbanense, and M. novocastrense.</title>
        <authorList>
            <person name="Katahira K."/>
            <person name="Ogura Y."/>
            <person name="Gotoh Y."/>
            <person name="Hayashi T."/>
        </authorList>
    </citation>
    <scope>NUCLEOTIDE SEQUENCE [LARGE SCALE GENOMIC DNA]</scope>
    <source>
        <strain evidence="2">JCM15298</strain>
    </source>
</reference>
<protein>
    <recommendedName>
        <fullName evidence="3">Head-to-tail adaptor</fullName>
    </recommendedName>
</protein>
<dbReference type="AlphaFoldDB" id="A0A100WBK5"/>
<dbReference type="OrthoDB" id="3838020at2"/>
<gene>
    <name evidence="1" type="ORF">RMCC_2433</name>
</gene>
<evidence type="ECO:0000313" key="2">
    <source>
        <dbReference type="Proteomes" id="UP000069443"/>
    </source>
</evidence>
<proteinExistence type="predicted"/>
<dbReference type="Proteomes" id="UP000069443">
    <property type="component" value="Unassembled WGS sequence"/>
</dbReference>
<keyword evidence="2" id="KW-1185">Reference proteome</keyword>
<dbReference type="EMBL" id="BCSY01000039">
    <property type="protein sequence ID" value="GAS95467.1"/>
    <property type="molecule type" value="Genomic_DNA"/>
</dbReference>
<reference evidence="2" key="2">
    <citation type="submission" date="2016-02" db="EMBL/GenBank/DDBJ databases">
        <title>Draft genome sequence of five rapidly growing Mycobacterium species.</title>
        <authorList>
            <person name="Katahira K."/>
            <person name="Gotou Y."/>
            <person name="Iida K."/>
            <person name="Ogura Y."/>
            <person name="Hayashi T."/>
        </authorList>
    </citation>
    <scope>NUCLEOTIDE SEQUENCE [LARGE SCALE GENOMIC DNA]</scope>
    <source>
        <strain evidence="2">JCM15298</strain>
    </source>
</reference>
<organism evidence="1 2">
    <name type="scientific">Mycolicibacterium canariasense</name>
    <name type="common">Mycobacterium canariasense</name>
    <dbReference type="NCBI Taxonomy" id="228230"/>
    <lineage>
        <taxon>Bacteria</taxon>
        <taxon>Bacillati</taxon>
        <taxon>Actinomycetota</taxon>
        <taxon>Actinomycetes</taxon>
        <taxon>Mycobacteriales</taxon>
        <taxon>Mycobacteriaceae</taxon>
        <taxon>Mycolicibacterium</taxon>
    </lineage>
</organism>
<comment type="caution">
    <text evidence="1">The sequence shown here is derived from an EMBL/GenBank/DDBJ whole genome shotgun (WGS) entry which is preliminary data.</text>
</comment>
<evidence type="ECO:0008006" key="3">
    <source>
        <dbReference type="Google" id="ProtNLM"/>
    </source>
</evidence>
<dbReference type="RefSeq" id="WP_062656664.1">
    <property type="nucleotide sequence ID" value="NZ_BCSY01000039.1"/>
</dbReference>
<dbReference type="STRING" id="228230.RMCC_2433"/>
<evidence type="ECO:0000313" key="1">
    <source>
        <dbReference type="EMBL" id="GAS95467.1"/>
    </source>
</evidence>
<name>A0A100WBK5_MYCCR</name>
<sequence>MAEIAPGDLPAELVTRLGGSTAAQTAIDAALVAARRYCGWHVSPVRVDDVFELDGPGGQVLSLPTLSLNSVTSVTELGVAVDVTTLDRSRRRGTLTKPFGCWTARDGAIVAVVTHGFTEAEAADWRKAVIRLVDERSEVSIRDDADMKRKKIDDTEYEWFGALLSVDQELAGKFAQFRILPAP</sequence>
<accession>A0A100WBK5</accession>